<reference evidence="1" key="1">
    <citation type="journal article" date="2008" name="Proc. Natl. Acad. Sci. U.S.A.">
        <title>Whole-genome comparison of disease and carriage strains provides insights into virulence evolution in Neisseria meningitidis.</title>
        <authorList>
            <person name="Schoen C."/>
            <person name="Blom J."/>
            <person name="Claus H."/>
            <person name="Schramm-Glueck A."/>
            <person name="Brandt P."/>
            <person name="Mueller T."/>
            <person name="Goesmann A."/>
            <person name="Joseph B."/>
            <person name="Konietzny S."/>
            <person name="Kurzai O."/>
            <person name="Schmitt C."/>
            <person name="Friedrich T."/>
            <person name="Linke B."/>
            <person name="Vogel U."/>
            <person name="Frosch M."/>
        </authorList>
    </citation>
    <scope>NUCLEOTIDE SEQUENCE</scope>
    <source>
        <strain evidence="1">Alpha275</strain>
    </source>
</reference>
<name>C6SH61_NEIME</name>
<accession>C6SH61</accession>
<protein>
    <submittedName>
        <fullName evidence="1">Uncharacterized protein</fullName>
    </submittedName>
</protein>
<dbReference type="AlphaFoldDB" id="C6SH61"/>
<gene>
    <name evidence="1" type="ORF">NMW_0279</name>
</gene>
<organism evidence="1">
    <name type="scientific">Neisseria meningitidis alpha275</name>
    <dbReference type="NCBI Taxonomy" id="295996"/>
    <lineage>
        <taxon>Bacteria</taxon>
        <taxon>Pseudomonadati</taxon>
        <taxon>Pseudomonadota</taxon>
        <taxon>Betaproteobacteria</taxon>
        <taxon>Neisseriales</taxon>
        <taxon>Neisseriaceae</taxon>
        <taxon>Neisseria</taxon>
    </lineage>
</organism>
<evidence type="ECO:0000313" key="1">
    <source>
        <dbReference type="EMBL" id="CBA04681.1"/>
    </source>
</evidence>
<sequence>MFKHGRLISVRHEALSYDCRPRFVRHNESLPTRITNIGGQVNLFIFHRITKNPHLFLNFY</sequence>
<dbReference type="EMBL" id="AM889138">
    <property type="protein sequence ID" value="CBA04681.1"/>
    <property type="molecule type" value="Genomic_DNA"/>
</dbReference>
<proteinExistence type="predicted"/>